<dbReference type="InterPro" id="IPR000644">
    <property type="entry name" value="CBS_dom"/>
</dbReference>
<feature type="domain" description="CBS" evidence="4">
    <location>
        <begin position="318"/>
        <end position="375"/>
    </location>
</feature>
<evidence type="ECO:0000313" key="5">
    <source>
        <dbReference type="EMBL" id="MBV2135085.1"/>
    </source>
</evidence>
<name>A0ABS6N208_9GAMM</name>
<protein>
    <submittedName>
        <fullName evidence="5">HPP family protein</fullName>
    </submittedName>
</protein>
<evidence type="ECO:0000256" key="3">
    <source>
        <dbReference type="SAM" id="Phobius"/>
    </source>
</evidence>
<keyword evidence="3" id="KW-0472">Membrane</keyword>
<feature type="transmembrane region" description="Helical" evidence="3">
    <location>
        <begin position="152"/>
        <end position="169"/>
    </location>
</feature>
<evidence type="ECO:0000256" key="2">
    <source>
        <dbReference type="PROSITE-ProRule" id="PRU00703"/>
    </source>
</evidence>
<keyword evidence="3" id="KW-1133">Transmembrane helix</keyword>
<dbReference type="PROSITE" id="PS51371">
    <property type="entry name" value="CBS"/>
    <property type="match status" value="2"/>
</dbReference>
<dbReference type="PANTHER" id="PTHR43080:SF2">
    <property type="entry name" value="CBS DOMAIN-CONTAINING PROTEIN"/>
    <property type="match status" value="1"/>
</dbReference>
<proteinExistence type="predicted"/>
<evidence type="ECO:0000259" key="4">
    <source>
        <dbReference type="PROSITE" id="PS51371"/>
    </source>
</evidence>
<sequence length="387" mass="41589">MTNRLPEKSSRLPAWLSTTPHTRPLEWLRAASGALLGVAASVWLCTWLFDPAVAQMLLGPLGASAVLLFAVSSGALSQPWSILGSYLLAGLSGALMVQLLGASMGSAVLAMAVCLLAMFLLRCLHPPAAALTLCVVLVPGLSAQGFAVVLPVMFIACSLFAWAVLFNNLTGVRYPRLSPPAEPSHHTADLPVGQRMGIGNEDLDHALDEFGGFIDLTREDLATLVRRTEQHALRRQMGELTAAQIMSRDLRWVTPETTLDQALEILQYHHLKVLPVLERDVLVGVVTLADLIELIRSRVQGGLLGYLGRREVRVSKAMTQPAVNVAADTHVVELIPLLSREGLHGLPVLEGGKLVGIVSQTDLIAALQRQLLGRSHGGDPEVWPKAS</sequence>
<dbReference type="EMBL" id="JAHRGL010000080">
    <property type="protein sequence ID" value="MBV2135085.1"/>
    <property type="molecule type" value="Genomic_DNA"/>
</dbReference>
<dbReference type="SMART" id="SM00116">
    <property type="entry name" value="CBS"/>
    <property type="match status" value="2"/>
</dbReference>
<organism evidence="5 6">
    <name type="scientific">Geopseudomonas aromaticivorans</name>
    <dbReference type="NCBI Taxonomy" id="2849492"/>
    <lineage>
        <taxon>Bacteria</taxon>
        <taxon>Pseudomonadati</taxon>
        <taxon>Pseudomonadota</taxon>
        <taxon>Gammaproteobacteria</taxon>
        <taxon>Pseudomonadales</taxon>
        <taxon>Pseudomonadaceae</taxon>
        <taxon>Geopseudomonas</taxon>
    </lineage>
</organism>
<feature type="transmembrane region" description="Helical" evidence="3">
    <location>
        <begin position="56"/>
        <end position="76"/>
    </location>
</feature>
<dbReference type="InterPro" id="IPR051257">
    <property type="entry name" value="Diverse_CBS-Domain"/>
</dbReference>
<reference evidence="5 6" key="1">
    <citation type="submission" date="2021-06" db="EMBL/GenBank/DDBJ databases">
        <title>Differences between aerobic and microaerobic xylene degrading microbial communities.</title>
        <authorList>
            <person name="Banerjee S."/>
            <person name="Tancsics A."/>
        </authorList>
    </citation>
    <scope>NUCLEOTIDE SEQUENCE [LARGE SCALE GENOMIC DNA]</scope>
    <source>
        <strain evidence="5 6">MAP12</strain>
    </source>
</reference>
<dbReference type="PANTHER" id="PTHR43080">
    <property type="entry name" value="CBS DOMAIN-CONTAINING PROTEIN CBSX3, MITOCHONDRIAL"/>
    <property type="match status" value="1"/>
</dbReference>
<keyword evidence="6" id="KW-1185">Reference proteome</keyword>
<feature type="domain" description="CBS" evidence="4">
    <location>
        <begin position="246"/>
        <end position="304"/>
    </location>
</feature>
<dbReference type="RefSeq" id="WP_217683511.1">
    <property type="nucleotide sequence ID" value="NZ_JAHRGL010000080.1"/>
</dbReference>
<dbReference type="Pfam" id="PF00571">
    <property type="entry name" value="CBS"/>
    <property type="match status" value="2"/>
</dbReference>
<dbReference type="Proteomes" id="UP000813068">
    <property type="component" value="Unassembled WGS sequence"/>
</dbReference>
<comment type="caution">
    <text evidence="5">The sequence shown here is derived from an EMBL/GenBank/DDBJ whole genome shotgun (WGS) entry which is preliminary data.</text>
</comment>
<gene>
    <name evidence="5" type="ORF">KRX52_20125</name>
</gene>
<dbReference type="InterPro" id="IPR058581">
    <property type="entry name" value="TM_HPP"/>
</dbReference>
<evidence type="ECO:0000256" key="1">
    <source>
        <dbReference type="ARBA" id="ARBA00023122"/>
    </source>
</evidence>
<dbReference type="Pfam" id="PF04982">
    <property type="entry name" value="TM_HPP"/>
    <property type="match status" value="1"/>
</dbReference>
<dbReference type="CDD" id="cd04600">
    <property type="entry name" value="CBS_pair_HPP_assoc"/>
    <property type="match status" value="1"/>
</dbReference>
<feature type="transmembrane region" description="Helical" evidence="3">
    <location>
        <begin position="96"/>
        <end position="121"/>
    </location>
</feature>
<keyword evidence="1 2" id="KW-0129">CBS domain</keyword>
<accession>A0ABS6N208</accession>
<keyword evidence="3" id="KW-0812">Transmembrane</keyword>
<evidence type="ECO:0000313" key="6">
    <source>
        <dbReference type="Proteomes" id="UP000813068"/>
    </source>
</evidence>
<feature type="transmembrane region" description="Helical" evidence="3">
    <location>
        <begin position="27"/>
        <end position="49"/>
    </location>
</feature>